<dbReference type="SUPFAM" id="SSF47473">
    <property type="entry name" value="EF-hand"/>
    <property type="match status" value="1"/>
</dbReference>
<proteinExistence type="predicted"/>
<feature type="signal peptide" evidence="1">
    <location>
        <begin position="1"/>
        <end position="17"/>
    </location>
</feature>
<feature type="chain" id="PRO_5030538459" evidence="1">
    <location>
        <begin position="18"/>
        <end position="167"/>
    </location>
</feature>
<dbReference type="InterPro" id="IPR011992">
    <property type="entry name" value="EF-hand-dom_pair"/>
</dbReference>
<protein>
    <submittedName>
        <fullName evidence="2">Calcium-binding protein</fullName>
    </submittedName>
</protein>
<evidence type="ECO:0000313" key="2">
    <source>
        <dbReference type="EMBL" id="AJP70663.1"/>
    </source>
</evidence>
<accession>A0A7U5BEC6</accession>
<evidence type="ECO:0000313" key="3">
    <source>
        <dbReference type="Proteomes" id="UP000032300"/>
    </source>
</evidence>
<sequence>MRLLPLLAAIVATPAAAQTVPVPPVVATPPRPQPAANIIVEPVAMMIAAFDADGDARVTRGEFDAGLRRSFDSIDTRRTGSLGYIAFSDWAERWLGDRNTLPSPFETDRDGDNRITFDELSDRFAMFFARFDTDKDGVLVRRELVTIRPQMFQPESRKGKRGRAPGN</sequence>
<name>A0A7U5BEC6_9SPHN</name>
<dbReference type="InterPro" id="IPR018247">
    <property type="entry name" value="EF_Hand_1_Ca_BS"/>
</dbReference>
<organism evidence="2 3">
    <name type="scientific">Sphingomonas hengshuiensis</name>
    <dbReference type="NCBI Taxonomy" id="1609977"/>
    <lineage>
        <taxon>Bacteria</taxon>
        <taxon>Pseudomonadati</taxon>
        <taxon>Pseudomonadota</taxon>
        <taxon>Alphaproteobacteria</taxon>
        <taxon>Sphingomonadales</taxon>
        <taxon>Sphingomonadaceae</taxon>
        <taxon>Sphingomonas</taxon>
    </lineage>
</organism>
<keyword evidence="1" id="KW-0732">Signal</keyword>
<dbReference type="AlphaFoldDB" id="A0A7U5BEC6"/>
<dbReference type="PROSITE" id="PS00018">
    <property type="entry name" value="EF_HAND_1"/>
    <property type="match status" value="1"/>
</dbReference>
<evidence type="ECO:0000256" key="1">
    <source>
        <dbReference type="SAM" id="SignalP"/>
    </source>
</evidence>
<dbReference type="KEGG" id="sphi:TS85_00655"/>
<keyword evidence="3" id="KW-1185">Reference proteome</keyword>
<dbReference type="Proteomes" id="UP000032300">
    <property type="component" value="Chromosome"/>
</dbReference>
<dbReference type="EMBL" id="CP010836">
    <property type="protein sequence ID" value="AJP70663.1"/>
    <property type="molecule type" value="Genomic_DNA"/>
</dbReference>
<gene>
    <name evidence="2" type="ORF">TS85_00655</name>
</gene>
<reference evidence="2 3" key="1">
    <citation type="journal article" date="2015" name="Int. J. Syst. Evol. Microbiol.">
        <title>Sphingomonas hengshuiensis sp. nov., isolated from lake wetland.</title>
        <authorList>
            <person name="Wei S."/>
            <person name="Wang T."/>
            <person name="Liu H."/>
            <person name="Zhang C."/>
            <person name="Guo J."/>
            <person name="Wang Q."/>
            <person name="Liang K."/>
            <person name="Zhang Z."/>
        </authorList>
    </citation>
    <scope>NUCLEOTIDE SEQUENCE [LARGE SCALE GENOMIC DNA]</scope>
    <source>
        <strain evidence="2 3">WHSC-8</strain>
    </source>
</reference>
<reference evidence="2 3" key="2">
    <citation type="submission" date="2015-02" db="EMBL/GenBank/DDBJ databases">
        <title>The complete genome of Sphingomonas hengshuiensis sp. WHSC-8 isolated from soil of Hengshui Lake.</title>
        <authorList>
            <person name="Wei S."/>
            <person name="Guo J."/>
            <person name="Su C."/>
            <person name="Wu R."/>
            <person name="Zhang Z."/>
            <person name="Liang K."/>
            <person name="Li H."/>
            <person name="Wang T."/>
            <person name="Liu H."/>
            <person name="Zhang C."/>
            <person name="Li Z."/>
            <person name="Wang Q."/>
            <person name="Meng J."/>
        </authorList>
    </citation>
    <scope>NUCLEOTIDE SEQUENCE [LARGE SCALE GENOMIC DNA]</scope>
    <source>
        <strain evidence="2 3">WHSC-8</strain>
    </source>
</reference>
<dbReference type="Gene3D" id="1.10.238.10">
    <property type="entry name" value="EF-hand"/>
    <property type="match status" value="1"/>
</dbReference>
<dbReference type="RefSeq" id="WP_044329803.1">
    <property type="nucleotide sequence ID" value="NZ_CP010836.1"/>
</dbReference>